<dbReference type="AlphaFoldDB" id="A0A2T5DWN6"/>
<evidence type="ECO:0000313" key="2">
    <source>
        <dbReference type="Proteomes" id="UP000244080"/>
    </source>
</evidence>
<proteinExistence type="predicted"/>
<sequence length="610" mass="70143">MNQLTEAVISGSKVELTSHEKWSLIVFREFLRTSRVQDFLLSKFCEIHFLEFNHYLSLSKSSKRRYVISTTVRRVFENVNSRFNCFTRCPSSWPTPPKPKPSHFEPLSTEQLDTLRTFLKKQIDLAYQKESITSVAIKTGVPSTTTGLGFWRKDNQDNNLPRFKNWTSNLTDTLATFYSAHPEYPNNVTREMQKTGGKYYVPRDLTYTNLNNPIVTIMKRIVMQNVKSYAPFIPNEPSLNNQEILSYLYPDFREMAAIKTAICLETGWSPDIADRINPYDFTYEPVPIESDWIFIKSTKAKGAALNKNSHIREQREMIHPSSKKNRYSAYNLMKLLVKRTSRLRQGHLYSIAISDINAPPAFVSFTTNTKIQIIASHPARGAVNRQATQKYLANELGFNLDLRQLRPTRLYLNEVENNLPLLLQVILFGHSTSAITDGIYKDNAHFNQIRKDKLSNELDSIAASISDGSFKGNLIPLRTHQSIQKKILTIYSNQCGESPLAICNNPMRPDWKATHGKIKTPCRQFNKCLLCSQSSVTSNNIPFIVDRYLYLDQIRRTSRDSHFEAIHGDEFKATKEVINCWPYKEEIEEAELRSASEGYLLPPIISENYT</sequence>
<gene>
    <name evidence="1" type="ORF">CWO36_24695</name>
</gene>
<evidence type="ECO:0000313" key="1">
    <source>
        <dbReference type="EMBL" id="PTP11473.1"/>
    </source>
</evidence>
<protein>
    <recommendedName>
        <fullName evidence="3">Integrase</fullName>
    </recommendedName>
</protein>
<dbReference type="EMBL" id="PIGA01000076">
    <property type="protein sequence ID" value="PTP11473.1"/>
    <property type="molecule type" value="Genomic_DNA"/>
</dbReference>
<name>A0A2T5DWN6_VIBSP</name>
<organism evidence="1 2">
    <name type="scientific">Vibrio splendidus</name>
    <dbReference type="NCBI Taxonomy" id="29497"/>
    <lineage>
        <taxon>Bacteria</taxon>
        <taxon>Pseudomonadati</taxon>
        <taxon>Pseudomonadota</taxon>
        <taxon>Gammaproteobacteria</taxon>
        <taxon>Vibrionales</taxon>
        <taxon>Vibrionaceae</taxon>
        <taxon>Vibrio</taxon>
    </lineage>
</organism>
<reference evidence="1 2" key="1">
    <citation type="submission" date="2017-11" db="EMBL/GenBank/DDBJ databases">
        <title>Population delineation of vibrios coincides with oyster pathogenicity.</title>
        <authorList>
            <person name="Bruto M."/>
            <person name="Labreuche Y."/>
            <person name="James A."/>
            <person name="Piel D."/>
            <person name="Chenivesse S."/>
            <person name="Petton B."/>
            <person name="Polz M.F."/>
            <person name="Le Roux F."/>
        </authorList>
    </citation>
    <scope>NUCLEOTIDE SEQUENCE [LARGE SCALE GENOMIC DNA]</scope>
    <source>
        <strain evidence="1 2">1F_55</strain>
    </source>
</reference>
<dbReference type="Proteomes" id="UP000244080">
    <property type="component" value="Unassembled WGS sequence"/>
</dbReference>
<comment type="caution">
    <text evidence="1">The sequence shown here is derived from an EMBL/GenBank/DDBJ whole genome shotgun (WGS) entry which is preliminary data.</text>
</comment>
<accession>A0A2T5DWN6</accession>
<evidence type="ECO:0008006" key="3">
    <source>
        <dbReference type="Google" id="ProtNLM"/>
    </source>
</evidence>